<dbReference type="GO" id="GO:0016616">
    <property type="term" value="F:oxidoreductase activity, acting on the CH-OH group of donors, NAD or NADP as acceptor"/>
    <property type="evidence" value="ECO:0007669"/>
    <property type="project" value="TreeGrafter"/>
</dbReference>
<feature type="non-terminal residue" evidence="4">
    <location>
        <position position="134"/>
    </location>
</feature>
<proteinExistence type="inferred from homology"/>
<evidence type="ECO:0000256" key="1">
    <source>
        <dbReference type="ARBA" id="ARBA00006484"/>
    </source>
</evidence>
<comment type="caution">
    <text evidence="4">The sequence shown here is derived from an EMBL/GenBank/DDBJ whole genome shotgun (WGS) entry which is preliminary data.</text>
</comment>
<dbReference type="EMBL" id="LGUA01001667">
    <property type="protein sequence ID" value="OAX78218.1"/>
    <property type="molecule type" value="Genomic_DNA"/>
</dbReference>
<organism evidence="4 5">
    <name type="scientific">Emergomyces africanus</name>
    <dbReference type="NCBI Taxonomy" id="1955775"/>
    <lineage>
        <taxon>Eukaryota</taxon>
        <taxon>Fungi</taxon>
        <taxon>Dikarya</taxon>
        <taxon>Ascomycota</taxon>
        <taxon>Pezizomycotina</taxon>
        <taxon>Eurotiomycetes</taxon>
        <taxon>Eurotiomycetidae</taxon>
        <taxon>Onygenales</taxon>
        <taxon>Ajellomycetaceae</taxon>
        <taxon>Emergomyces</taxon>
    </lineage>
</organism>
<keyword evidence="3" id="KW-0560">Oxidoreductase</keyword>
<evidence type="ECO:0000256" key="2">
    <source>
        <dbReference type="ARBA" id="ARBA00022857"/>
    </source>
</evidence>
<dbReference type="Proteomes" id="UP000091918">
    <property type="component" value="Unassembled WGS sequence"/>
</dbReference>
<name>A0A1B7NN60_9EURO</name>
<dbReference type="PANTHER" id="PTHR42760:SF115">
    <property type="entry name" value="3-OXOACYL-[ACYL-CARRIER-PROTEIN] REDUCTASE FABG"/>
    <property type="match status" value="1"/>
</dbReference>
<dbReference type="InterPro" id="IPR036291">
    <property type="entry name" value="NAD(P)-bd_dom_sf"/>
</dbReference>
<keyword evidence="5" id="KW-1185">Reference proteome</keyword>
<accession>A0A1B7NN60</accession>
<dbReference type="STRING" id="1658172.A0A1B7NN60"/>
<evidence type="ECO:0000313" key="5">
    <source>
        <dbReference type="Proteomes" id="UP000091918"/>
    </source>
</evidence>
<evidence type="ECO:0008006" key="6">
    <source>
        <dbReference type="Google" id="ProtNLM"/>
    </source>
</evidence>
<gene>
    <name evidence="4" type="ORF">ACJ72_07476</name>
</gene>
<dbReference type="InterPro" id="IPR002347">
    <property type="entry name" value="SDR_fam"/>
</dbReference>
<dbReference type="SUPFAM" id="SSF51735">
    <property type="entry name" value="NAD(P)-binding Rossmann-fold domains"/>
    <property type="match status" value="1"/>
</dbReference>
<dbReference type="AlphaFoldDB" id="A0A1B7NN60"/>
<comment type="similarity">
    <text evidence="1">Belongs to the short-chain dehydrogenases/reductases (SDR) family.</text>
</comment>
<protein>
    <recommendedName>
        <fullName evidence="6">Ketoreductase (KR) domain-containing protein</fullName>
    </recommendedName>
</protein>
<reference evidence="4 5" key="1">
    <citation type="submission" date="2015-07" db="EMBL/GenBank/DDBJ databases">
        <title>Emmonsia species relationships and genome sequence.</title>
        <authorList>
            <person name="Cuomo C.A."/>
            <person name="Schwartz I.S."/>
            <person name="Kenyon C."/>
            <person name="de Hoog G.S."/>
            <person name="Govender N.P."/>
            <person name="Botha A."/>
            <person name="Moreno L."/>
            <person name="de Vries M."/>
            <person name="Munoz J.F."/>
            <person name="Stielow J.B."/>
        </authorList>
    </citation>
    <scope>NUCLEOTIDE SEQUENCE [LARGE SCALE GENOMIC DNA]</scope>
    <source>
        <strain evidence="4 5">CBS 136260</strain>
    </source>
</reference>
<dbReference type="OrthoDB" id="47007at2759"/>
<evidence type="ECO:0000313" key="4">
    <source>
        <dbReference type="EMBL" id="OAX78218.1"/>
    </source>
</evidence>
<dbReference type="Pfam" id="PF00106">
    <property type="entry name" value="adh_short"/>
    <property type="match status" value="1"/>
</dbReference>
<evidence type="ECO:0000256" key="3">
    <source>
        <dbReference type="ARBA" id="ARBA00023002"/>
    </source>
</evidence>
<dbReference type="PANTHER" id="PTHR42760">
    <property type="entry name" value="SHORT-CHAIN DEHYDROGENASES/REDUCTASES FAMILY MEMBER"/>
    <property type="match status" value="1"/>
</dbReference>
<dbReference type="Gene3D" id="3.40.50.720">
    <property type="entry name" value="NAD(P)-binding Rossmann-like Domain"/>
    <property type="match status" value="1"/>
</dbReference>
<keyword evidence="2" id="KW-0521">NADP</keyword>
<sequence length="134" mass="14296">MQLGNADTPSNKLPEAFMRCTSSSERARLRFTVKGNAILTGGAGDLALESARALLEHGLSGLALLDLPAAFEKADVSEARVVGEIRSQLGRLNILCYFAGIVCPVFAEDMSADQWKKVLDVNTTGTWLVTQAVG</sequence>